<gene>
    <name evidence="1" type="ORF">FYJ50_07915</name>
</gene>
<dbReference type="EMBL" id="VUMM01000017">
    <property type="protein sequence ID" value="MSS02013.1"/>
    <property type="molecule type" value="Genomic_DNA"/>
</dbReference>
<comment type="caution">
    <text evidence="1">The sequence shown here is derived from an EMBL/GenBank/DDBJ whole genome shotgun (WGS) entry which is preliminary data.</text>
</comment>
<dbReference type="Proteomes" id="UP000470082">
    <property type="component" value="Unassembled WGS sequence"/>
</dbReference>
<dbReference type="AlphaFoldDB" id="A0A7X2T4E7"/>
<keyword evidence="2" id="KW-1185">Reference proteome</keyword>
<organism evidence="1 2">
    <name type="scientific">Floccifex porci</name>
    <dbReference type="NCBI Taxonomy" id="2606629"/>
    <lineage>
        <taxon>Bacteria</taxon>
        <taxon>Bacillati</taxon>
        <taxon>Bacillota</taxon>
        <taxon>Erysipelotrichia</taxon>
        <taxon>Erysipelotrichales</taxon>
        <taxon>Erysipelotrichaceae</taxon>
        <taxon>Floccifex</taxon>
    </lineage>
</organism>
<proteinExistence type="predicted"/>
<protein>
    <submittedName>
        <fullName evidence="1">Rpn family recombination-promoting nuclease/putative transposase</fullName>
    </submittedName>
</protein>
<name>A0A7X2T4E7_9FIRM</name>
<evidence type="ECO:0000313" key="2">
    <source>
        <dbReference type="Proteomes" id="UP000470082"/>
    </source>
</evidence>
<sequence length="266" mass="31218">MRILFRKNTSLVQRILNIVFQTKDIEIERLDTQVDLIKSHDSKSIRPDVLAIDQNKNYYDIEIQRDSKEASSKRCRYYTSILDVEFMKPGMDYEKLPKIYMIFITEKDYYQKGRGLYKIQKGIENHPDLKYEDEVYILYINGQYTGEDELGYLMHDFNCSDYRDMILEEMRESVKKLKTNESEVENMCQIMEELVENGRLQGLNEGIITGRKEGILLGKTEGILLGKIEEKKATAHNLYEMGLDLDKIAKALDSTINQVKEWLSIH</sequence>
<reference evidence="1 2" key="1">
    <citation type="submission" date="2019-08" db="EMBL/GenBank/DDBJ databases">
        <title>In-depth cultivation of the pig gut microbiome towards novel bacterial diversity and tailored functional studies.</title>
        <authorList>
            <person name="Wylensek D."/>
            <person name="Hitch T.C.A."/>
            <person name="Clavel T."/>
        </authorList>
    </citation>
    <scope>NUCLEOTIDE SEQUENCE [LARGE SCALE GENOMIC DNA]</scope>
    <source>
        <strain evidence="1 2">LKV-178-WT-2G</strain>
    </source>
</reference>
<accession>A0A7X2T4E7</accession>
<dbReference type="Pfam" id="PF12784">
    <property type="entry name" value="PDDEXK_2"/>
    <property type="match status" value="1"/>
</dbReference>
<dbReference type="InterPro" id="IPR010106">
    <property type="entry name" value="RpnA"/>
</dbReference>
<evidence type="ECO:0000313" key="1">
    <source>
        <dbReference type="EMBL" id="MSS02013.1"/>
    </source>
</evidence>
<dbReference type="NCBIfam" id="TIGR01784">
    <property type="entry name" value="T_den_put_tspse"/>
    <property type="match status" value="1"/>
</dbReference>